<dbReference type="Gene3D" id="1.10.287.110">
    <property type="entry name" value="DnaJ domain"/>
    <property type="match status" value="1"/>
</dbReference>
<keyword evidence="2" id="KW-1185">Reference proteome</keyword>
<dbReference type="EMBL" id="LXQA010030274">
    <property type="protein sequence ID" value="MCH95623.1"/>
    <property type="molecule type" value="Genomic_DNA"/>
</dbReference>
<sequence>MGSSLASESFKKLQCAYEVLSDSVKKRDYDEQLRKEESMAKSVCQKSHSSSHQKNSDCTCFLLRIILNIVLKNRDAYNAQSVEIHIFGYALTGLRPKQDGV</sequence>
<evidence type="ECO:0000313" key="1">
    <source>
        <dbReference type="EMBL" id="MCH95623.1"/>
    </source>
</evidence>
<accession>A0A392N7S4</accession>
<name>A0A392N7S4_9FABA</name>
<gene>
    <name evidence="1" type="ORF">A2U01_0016603</name>
</gene>
<comment type="caution">
    <text evidence="1">The sequence shown here is derived from an EMBL/GenBank/DDBJ whole genome shotgun (WGS) entry which is preliminary data.</text>
</comment>
<dbReference type="PROSITE" id="PS00636">
    <property type="entry name" value="DNAJ_1"/>
    <property type="match status" value="1"/>
</dbReference>
<evidence type="ECO:0000313" key="2">
    <source>
        <dbReference type="Proteomes" id="UP000265520"/>
    </source>
</evidence>
<protein>
    <submittedName>
        <fullName evidence="1">Chaperone protein dnaJ</fullName>
    </submittedName>
</protein>
<reference evidence="1 2" key="1">
    <citation type="journal article" date="2018" name="Front. Plant Sci.">
        <title>Red Clover (Trifolium pratense) and Zigzag Clover (T. medium) - A Picture of Genomic Similarities and Differences.</title>
        <authorList>
            <person name="Dluhosova J."/>
            <person name="Istvanek J."/>
            <person name="Nedelnik J."/>
            <person name="Repkova J."/>
        </authorList>
    </citation>
    <scope>NUCLEOTIDE SEQUENCE [LARGE SCALE GENOMIC DNA]</scope>
    <source>
        <strain evidence="2">cv. 10/8</strain>
        <tissue evidence="1">Leaf</tissue>
    </source>
</reference>
<organism evidence="1 2">
    <name type="scientific">Trifolium medium</name>
    <dbReference type="NCBI Taxonomy" id="97028"/>
    <lineage>
        <taxon>Eukaryota</taxon>
        <taxon>Viridiplantae</taxon>
        <taxon>Streptophyta</taxon>
        <taxon>Embryophyta</taxon>
        <taxon>Tracheophyta</taxon>
        <taxon>Spermatophyta</taxon>
        <taxon>Magnoliopsida</taxon>
        <taxon>eudicotyledons</taxon>
        <taxon>Gunneridae</taxon>
        <taxon>Pentapetalae</taxon>
        <taxon>rosids</taxon>
        <taxon>fabids</taxon>
        <taxon>Fabales</taxon>
        <taxon>Fabaceae</taxon>
        <taxon>Papilionoideae</taxon>
        <taxon>50 kb inversion clade</taxon>
        <taxon>NPAAA clade</taxon>
        <taxon>Hologalegina</taxon>
        <taxon>IRL clade</taxon>
        <taxon>Trifolieae</taxon>
        <taxon>Trifolium</taxon>
    </lineage>
</organism>
<dbReference type="InterPro" id="IPR036869">
    <property type="entry name" value="J_dom_sf"/>
</dbReference>
<dbReference type="AlphaFoldDB" id="A0A392N7S4"/>
<dbReference type="SUPFAM" id="SSF46565">
    <property type="entry name" value="Chaperone J-domain"/>
    <property type="match status" value="1"/>
</dbReference>
<dbReference type="PANTHER" id="PTHR45270">
    <property type="entry name" value="OS03G0832900 PROTEIN"/>
    <property type="match status" value="1"/>
</dbReference>
<feature type="non-terminal residue" evidence="1">
    <location>
        <position position="101"/>
    </location>
</feature>
<dbReference type="Proteomes" id="UP000265520">
    <property type="component" value="Unassembled WGS sequence"/>
</dbReference>
<proteinExistence type="predicted"/>
<dbReference type="PANTHER" id="PTHR45270:SF1">
    <property type="entry name" value="CHAPERONE DNAJ-DOMAIN SUPERFAMILY PROTEIN"/>
    <property type="match status" value="1"/>
</dbReference>
<dbReference type="InterPro" id="IPR018253">
    <property type="entry name" value="DnaJ_domain_CS"/>
</dbReference>